<dbReference type="KEGG" id="ppnm:LV28_18240"/>
<dbReference type="PANTHER" id="PTHR43777:SF1">
    <property type="entry name" value="MOLYBDENUM COFACTOR CYTIDYLYLTRANSFERASE"/>
    <property type="match status" value="1"/>
</dbReference>
<dbReference type="STRING" id="93220.A6P55_15440"/>
<dbReference type="CDD" id="cd04182">
    <property type="entry name" value="GT_2_like_f"/>
    <property type="match status" value="1"/>
</dbReference>
<reference evidence="3 4" key="1">
    <citation type="submission" date="2018-06" db="EMBL/GenBank/DDBJ databases">
        <authorList>
            <consortium name="Pathogen Informatics"/>
            <person name="Doyle S."/>
        </authorList>
    </citation>
    <scope>NUCLEOTIDE SEQUENCE [LARGE SCALE GENOMIC DNA]</scope>
    <source>
        <strain evidence="3 4">NCTC13160</strain>
    </source>
</reference>
<dbReference type="InterPro" id="IPR025877">
    <property type="entry name" value="MobA-like_NTP_Trfase"/>
</dbReference>
<proteinExistence type="predicted"/>
<dbReference type="Pfam" id="PF12804">
    <property type="entry name" value="NTP_transf_3"/>
    <property type="match status" value="1"/>
</dbReference>
<dbReference type="Proteomes" id="UP000254573">
    <property type="component" value="Unassembled WGS sequence"/>
</dbReference>
<sequence length="208" mass="21517">MSMTRPSTPPVAILLAGGLGTRFDAAGRRNKLLAPLPGDPLNRPVALASAHALLAVLPRVIAVVRPDSAELENVLLQAGCEVVMSHATKRGMGATLAAGIQSGADEAPPPGLEHLDGWLVALADMPYIHPHTIRAVAGGLTSSEAIVAPSYQGQRGHPVAFGSAFTSRLAALDGDAGARDLLISEHITIVDVDDAGIVRDIDTPDDLR</sequence>
<dbReference type="EMBL" id="UGSG01000001">
    <property type="protein sequence ID" value="SUA80167.1"/>
    <property type="molecule type" value="Genomic_DNA"/>
</dbReference>
<gene>
    <name evidence="3" type="ORF">NCTC13160_03600</name>
</gene>
<dbReference type="Gene3D" id="3.90.550.10">
    <property type="entry name" value="Spore Coat Polysaccharide Biosynthesis Protein SpsA, Chain A"/>
    <property type="match status" value="1"/>
</dbReference>
<dbReference type="SUPFAM" id="SSF53448">
    <property type="entry name" value="Nucleotide-diphospho-sugar transferases"/>
    <property type="match status" value="1"/>
</dbReference>
<evidence type="ECO:0000313" key="4">
    <source>
        <dbReference type="Proteomes" id="UP000254573"/>
    </source>
</evidence>
<accession>A0A378YUH7</accession>
<dbReference type="AlphaFoldDB" id="A0A378YUH7"/>
<dbReference type="GO" id="GO:0016779">
    <property type="term" value="F:nucleotidyltransferase activity"/>
    <property type="evidence" value="ECO:0007669"/>
    <property type="project" value="UniProtKB-ARBA"/>
</dbReference>
<dbReference type="InterPro" id="IPR029044">
    <property type="entry name" value="Nucleotide-diphossugar_trans"/>
</dbReference>
<evidence type="ECO:0000259" key="2">
    <source>
        <dbReference type="Pfam" id="PF12804"/>
    </source>
</evidence>
<protein>
    <submittedName>
        <fullName evidence="3">Molybdopterin-guanine dinucleotide biosynthesis protein MobA</fullName>
    </submittedName>
</protein>
<keyword evidence="1" id="KW-0460">Magnesium</keyword>
<evidence type="ECO:0000256" key="1">
    <source>
        <dbReference type="ARBA" id="ARBA00022842"/>
    </source>
</evidence>
<evidence type="ECO:0000313" key="3">
    <source>
        <dbReference type="EMBL" id="SUA80167.1"/>
    </source>
</evidence>
<name>A0A378YUH7_9BURK</name>
<feature type="domain" description="MobA-like NTP transferase" evidence="2">
    <location>
        <begin position="12"/>
        <end position="183"/>
    </location>
</feature>
<organism evidence="3 4">
    <name type="scientific">Pandoraea pnomenusa</name>
    <dbReference type="NCBI Taxonomy" id="93220"/>
    <lineage>
        <taxon>Bacteria</taxon>
        <taxon>Pseudomonadati</taxon>
        <taxon>Pseudomonadota</taxon>
        <taxon>Betaproteobacteria</taxon>
        <taxon>Burkholderiales</taxon>
        <taxon>Burkholderiaceae</taxon>
        <taxon>Pandoraea</taxon>
    </lineage>
</organism>
<dbReference type="PANTHER" id="PTHR43777">
    <property type="entry name" value="MOLYBDENUM COFACTOR CYTIDYLYLTRANSFERASE"/>
    <property type="match status" value="1"/>
</dbReference>